<organism evidence="1 2">
    <name type="scientific">Deinococcus reticulitermitis</name>
    <dbReference type="NCBI Taxonomy" id="856736"/>
    <lineage>
        <taxon>Bacteria</taxon>
        <taxon>Thermotogati</taxon>
        <taxon>Deinococcota</taxon>
        <taxon>Deinococci</taxon>
        <taxon>Deinococcales</taxon>
        <taxon>Deinococcaceae</taxon>
        <taxon>Deinococcus</taxon>
    </lineage>
</organism>
<dbReference type="OrthoDB" id="68053at2"/>
<dbReference type="STRING" id="856736.SAMN04488058_10344"/>
<dbReference type="RefSeq" id="WP_092263576.1">
    <property type="nucleotide sequence ID" value="NZ_FNZA01000003.1"/>
</dbReference>
<dbReference type="AlphaFoldDB" id="A0A1H6V4L2"/>
<evidence type="ECO:0000313" key="1">
    <source>
        <dbReference type="EMBL" id="SEI99471.1"/>
    </source>
</evidence>
<gene>
    <name evidence="1" type="ORF">SAMN04488058_10344</name>
</gene>
<evidence type="ECO:0000313" key="2">
    <source>
        <dbReference type="Proteomes" id="UP000199223"/>
    </source>
</evidence>
<dbReference type="Proteomes" id="UP000199223">
    <property type="component" value="Unassembled WGS sequence"/>
</dbReference>
<sequence>MEDILVPLGFFAMVFGFPLLRRQMIHRHQLERLGAEQANAPAPAPPPGPDEAASLALKLPEPHRLYALALLCRIEDARPEELDAHSRHVLTQARHHELPATLRAYLGLTPASRQRLAERGQDAEALLREQLELISRGVAGALGRDAAAADGLLTQGHYLREKFTPIELGEPVRLDRSP</sequence>
<protein>
    <submittedName>
        <fullName evidence="1">Uncharacterized protein</fullName>
    </submittedName>
</protein>
<keyword evidence="2" id="KW-1185">Reference proteome</keyword>
<name>A0A1H6V4L2_9DEIO</name>
<reference evidence="2" key="1">
    <citation type="submission" date="2016-10" db="EMBL/GenBank/DDBJ databases">
        <authorList>
            <person name="Varghese N."/>
            <person name="Submissions S."/>
        </authorList>
    </citation>
    <scope>NUCLEOTIDE SEQUENCE [LARGE SCALE GENOMIC DNA]</scope>
    <source>
        <strain evidence="2">CGMCC 1.10218</strain>
    </source>
</reference>
<accession>A0A1H6V4L2</accession>
<proteinExistence type="predicted"/>
<dbReference type="EMBL" id="FNZA01000003">
    <property type="protein sequence ID" value="SEI99471.1"/>
    <property type="molecule type" value="Genomic_DNA"/>
</dbReference>